<evidence type="ECO:0000313" key="10">
    <source>
        <dbReference type="Proteomes" id="UP000019226"/>
    </source>
</evidence>
<dbReference type="PROSITE" id="PS00156">
    <property type="entry name" value="OMPDECASE"/>
    <property type="match status" value="1"/>
</dbReference>
<evidence type="ECO:0000256" key="6">
    <source>
        <dbReference type="ARBA" id="ARBA00049157"/>
    </source>
</evidence>
<dbReference type="CDD" id="cd04725">
    <property type="entry name" value="OMP_decarboxylase_like"/>
    <property type="match status" value="1"/>
</dbReference>
<dbReference type="EMBL" id="CP004350">
    <property type="protein sequence ID" value="AHI20092.1"/>
    <property type="molecule type" value="Genomic_DNA"/>
</dbReference>
<dbReference type="Proteomes" id="UP000019226">
    <property type="component" value="Chromosome"/>
</dbReference>
<dbReference type="NCBIfam" id="TIGR02127">
    <property type="entry name" value="pyrF_sub2"/>
    <property type="match status" value="1"/>
</dbReference>
<dbReference type="Pfam" id="PF00215">
    <property type="entry name" value="OMPdecase"/>
    <property type="match status" value="1"/>
</dbReference>
<comment type="similarity">
    <text evidence="2">Belongs to the OMP decarboxylase family. Type 2 subfamily.</text>
</comment>
<protein>
    <recommendedName>
        <fullName evidence="7">Orotidine-5'-phosphate decarboxylase</fullName>
        <ecNumber evidence="7">4.1.1.23</ecNumber>
    </recommendedName>
</protein>
<dbReference type="Gene3D" id="3.20.20.70">
    <property type="entry name" value="Aldolase class I"/>
    <property type="match status" value="1"/>
</dbReference>
<evidence type="ECO:0000259" key="8">
    <source>
        <dbReference type="SMART" id="SM00934"/>
    </source>
</evidence>
<evidence type="ECO:0000256" key="3">
    <source>
        <dbReference type="ARBA" id="ARBA00022793"/>
    </source>
</evidence>
<dbReference type="GeneID" id="82877666"/>
<dbReference type="InterPro" id="IPR011060">
    <property type="entry name" value="RibuloseP-bd_barrel"/>
</dbReference>
<evidence type="ECO:0000256" key="1">
    <source>
        <dbReference type="ARBA" id="ARBA00004861"/>
    </source>
</evidence>
<evidence type="ECO:0000256" key="5">
    <source>
        <dbReference type="ARBA" id="ARBA00023239"/>
    </source>
</evidence>
<comment type="catalytic activity">
    <reaction evidence="6">
        <text>orotidine 5'-phosphate + H(+) = UMP + CO2</text>
        <dbReference type="Rhea" id="RHEA:11596"/>
        <dbReference type="ChEBI" id="CHEBI:15378"/>
        <dbReference type="ChEBI" id="CHEBI:16526"/>
        <dbReference type="ChEBI" id="CHEBI:57538"/>
        <dbReference type="ChEBI" id="CHEBI:57865"/>
        <dbReference type="EC" id="4.1.1.23"/>
    </reaction>
</comment>
<dbReference type="RefSeq" id="WP_006821609.1">
    <property type="nucleotide sequence ID" value="NZ_CP004350.1"/>
</dbReference>
<dbReference type="InterPro" id="IPR013785">
    <property type="entry name" value="Aldolase_TIM"/>
</dbReference>
<dbReference type="InterPro" id="IPR011995">
    <property type="entry name" value="OMPdecase_type-2"/>
</dbReference>
<gene>
    <name evidence="9" type="primary">pyrF</name>
    <name evidence="9" type="ORF">CCASEI_07605</name>
</gene>
<accession>A0ABM5PQ07</accession>
<dbReference type="GO" id="GO:0004590">
    <property type="term" value="F:orotidine-5'-phosphate decarboxylase activity"/>
    <property type="evidence" value="ECO:0007669"/>
    <property type="project" value="UniProtKB-EC"/>
</dbReference>
<keyword evidence="5 9" id="KW-0456">Lyase</keyword>
<dbReference type="SMART" id="SM00934">
    <property type="entry name" value="OMPdecase"/>
    <property type="match status" value="1"/>
</dbReference>
<proteinExistence type="inferred from homology"/>
<comment type="pathway">
    <text evidence="1">Pyrimidine metabolism; UMP biosynthesis via de novo pathway; UMP from orotate: step 2/2.</text>
</comment>
<keyword evidence="3" id="KW-0210">Decarboxylase</keyword>
<sequence>MPQQTTNQTLSSESENLGFGQRLVAAGQVRGRLCVGIDPHPYLLKQWGLEDNVDGLRRFSEACVEAFADSAALVKPQVAFYERFGSQGFAVLEETLASLREAGCLTVADAKRGDIGSTMAGYADAWLGESSPLQADAVTVSPYLGVAALQSVFDVAAKNGRGVFVLAATSNPEAIQLQSFTDGSQTVSQHVVDICAAFNAELGAVEGVGEGAGEEAVPGDIGVVVGATLENPPELSQLNGPVLLPGVGAQGASAADVARITQVRPELGFANVSRAVLAVGPQVADLRAAVKETASEFFDGGLI</sequence>
<evidence type="ECO:0000256" key="2">
    <source>
        <dbReference type="ARBA" id="ARBA00008847"/>
    </source>
</evidence>
<dbReference type="SUPFAM" id="SSF51366">
    <property type="entry name" value="Ribulose-phoshate binding barrel"/>
    <property type="match status" value="1"/>
</dbReference>
<dbReference type="PANTHER" id="PTHR43375:SF1">
    <property type="entry name" value="OROTIDINE 5'-PHOSPHATE DECARBOXYLASE"/>
    <property type="match status" value="1"/>
</dbReference>
<evidence type="ECO:0000256" key="7">
    <source>
        <dbReference type="NCBIfam" id="TIGR02127"/>
    </source>
</evidence>
<keyword evidence="4" id="KW-0665">Pyrimidine biosynthesis</keyword>
<dbReference type="InterPro" id="IPR001754">
    <property type="entry name" value="OMPdeCOase_dom"/>
</dbReference>
<evidence type="ECO:0000256" key="4">
    <source>
        <dbReference type="ARBA" id="ARBA00022975"/>
    </source>
</evidence>
<feature type="domain" description="Orotidine 5'-phosphate decarboxylase" evidence="8">
    <location>
        <begin position="32"/>
        <end position="289"/>
    </location>
</feature>
<reference evidence="10" key="1">
    <citation type="submission" date="2013-02" db="EMBL/GenBank/DDBJ databases">
        <title>The complete genome sequence of Corynebacterium casei LMG S-19264 (=DSM 44701).</title>
        <authorList>
            <person name="Ruckert C."/>
            <person name="Albersmeier A."/>
            <person name="Kalinowski J."/>
        </authorList>
    </citation>
    <scope>NUCLEOTIDE SEQUENCE [LARGE SCALE GENOMIC DNA]</scope>
    <source>
        <strain evidence="10">LMG S-19264</strain>
    </source>
</reference>
<dbReference type="PANTHER" id="PTHR43375">
    <property type="entry name" value="OROTIDINE 5'-PHOSPHATE DECARBOXYLASE"/>
    <property type="match status" value="1"/>
</dbReference>
<organism evidence="9 10">
    <name type="scientific">Corynebacterium casei LMG S-19264</name>
    <dbReference type="NCBI Taxonomy" id="1285583"/>
    <lineage>
        <taxon>Bacteria</taxon>
        <taxon>Bacillati</taxon>
        <taxon>Actinomycetota</taxon>
        <taxon>Actinomycetes</taxon>
        <taxon>Mycobacteriales</taxon>
        <taxon>Corynebacteriaceae</taxon>
        <taxon>Corynebacterium</taxon>
    </lineage>
</organism>
<name>A0ABM5PQ07_9CORY</name>
<keyword evidence="10" id="KW-1185">Reference proteome</keyword>
<dbReference type="EC" id="4.1.1.23" evidence="7"/>
<evidence type="ECO:0000313" key="9">
    <source>
        <dbReference type="EMBL" id="AHI20092.1"/>
    </source>
</evidence>
<dbReference type="InterPro" id="IPR018089">
    <property type="entry name" value="OMPdecase_AS"/>
</dbReference>